<dbReference type="SUPFAM" id="SSF47364">
    <property type="entry name" value="Domain of the SRP/SRP receptor G-proteins"/>
    <property type="match status" value="1"/>
</dbReference>
<evidence type="ECO:0000256" key="1">
    <source>
        <dbReference type="ARBA" id="ARBA00004515"/>
    </source>
</evidence>
<evidence type="ECO:0000256" key="6">
    <source>
        <dbReference type="ARBA" id="ARBA00022801"/>
    </source>
</evidence>
<evidence type="ECO:0000256" key="9">
    <source>
        <dbReference type="ARBA" id="ARBA00023170"/>
    </source>
</evidence>
<keyword evidence="3" id="KW-1003">Cell membrane</keyword>
<dbReference type="SMART" id="SM00963">
    <property type="entry name" value="SRP54_N"/>
    <property type="match status" value="1"/>
</dbReference>
<evidence type="ECO:0000256" key="7">
    <source>
        <dbReference type="ARBA" id="ARBA00023134"/>
    </source>
</evidence>
<keyword evidence="4" id="KW-0963">Cytoplasm</keyword>
<dbReference type="FunFam" id="3.40.50.300:FF:000053">
    <property type="entry name" value="Signal recognition particle receptor FtsY"/>
    <property type="match status" value="1"/>
</dbReference>
<accession>A0A0F3NMZ1</accession>
<reference evidence="14 15" key="1">
    <citation type="submission" date="2015-02" db="EMBL/GenBank/DDBJ databases">
        <title>Genome Sequencing of Rickettsiales.</title>
        <authorList>
            <person name="Daugherty S.C."/>
            <person name="Su Q."/>
            <person name="Abolude K."/>
            <person name="Beier-Sexton M."/>
            <person name="Carlyon J.A."/>
            <person name="Carter R."/>
            <person name="Day N.P."/>
            <person name="Dumler S.J."/>
            <person name="Dyachenko V."/>
            <person name="Godinez A."/>
            <person name="Kurtti T.J."/>
            <person name="Lichay M."/>
            <person name="Mullins K.E."/>
            <person name="Ott S."/>
            <person name="Pappas-Brown V."/>
            <person name="Paris D.H."/>
            <person name="Patel P."/>
            <person name="Richards A.L."/>
            <person name="Sadzewicz L."/>
            <person name="Sears K."/>
            <person name="Seidman D."/>
            <person name="Sengamalay N."/>
            <person name="Stenos J."/>
            <person name="Tallon L.J."/>
            <person name="Vincent G."/>
            <person name="Fraser C.M."/>
            <person name="Munderloh U."/>
            <person name="Dunning-Hotopp J.C."/>
        </authorList>
    </citation>
    <scope>NUCLEOTIDE SEQUENCE [LARGE SCALE GENOMIC DNA]</scope>
    <source>
        <strain evidence="14 15">RAC413</strain>
    </source>
</reference>
<keyword evidence="8" id="KW-0472">Membrane</keyword>
<sequence length="308" mass="33938">MHNNNKGFFNILKNSLQKTSSKLNEGIKNIFVVGKKVDQQTLKELQDLLITMDVGHQSAEFLTKKISDIKLNNINYTHVKEKLAQEIESILSKVSNPISITHKPHIIMLCGTNGNGKTTTIGKLAYKFRSTGKSVIIGACDTFRAAAIEQLKIWAENVQCPIITGTHGTDSASVAYKTVNQALTQAIDIVLIDTAGRLHNHKNLMEELSKISRIIKKQDQEAPHNTILVLDATVGQNAFVQVEAFSKFVNLNGIIITKLDGTAKGGIVIKIAQKYNNISLHAIGVGEKMEDLKDFSAQEFTKSLLDMD</sequence>
<dbReference type="GO" id="GO:0005886">
    <property type="term" value="C:plasma membrane"/>
    <property type="evidence" value="ECO:0007669"/>
    <property type="project" value="UniProtKB-SubCell"/>
</dbReference>
<feature type="domain" description="SRP54-type proteins GTP-binding" evidence="12">
    <location>
        <begin position="104"/>
        <end position="306"/>
    </location>
</feature>
<evidence type="ECO:0000256" key="2">
    <source>
        <dbReference type="ARBA" id="ARBA00008531"/>
    </source>
</evidence>
<dbReference type="SUPFAM" id="SSF52540">
    <property type="entry name" value="P-loop containing nucleoside triphosphate hydrolases"/>
    <property type="match status" value="1"/>
</dbReference>
<evidence type="ECO:0000256" key="5">
    <source>
        <dbReference type="ARBA" id="ARBA00022741"/>
    </source>
</evidence>
<evidence type="ECO:0000256" key="10">
    <source>
        <dbReference type="ARBA" id="ARBA00048027"/>
    </source>
</evidence>
<organism evidence="14 15">
    <name type="scientific">Candidatus Neoehrlichia procyonis str. RAC413</name>
    <dbReference type="NCBI Taxonomy" id="1359163"/>
    <lineage>
        <taxon>Bacteria</taxon>
        <taxon>Pseudomonadati</taxon>
        <taxon>Pseudomonadota</taxon>
        <taxon>Alphaproteobacteria</taxon>
        <taxon>Rickettsiales</taxon>
        <taxon>Anaplasmataceae</taxon>
        <taxon>Candidatus Neoehrlichia</taxon>
    </lineage>
</organism>
<dbReference type="InterPro" id="IPR004390">
    <property type="entry name" value="SR_rcpt_FtsY"/>
</dbReference>
<dbReference type="Proteomes" id="UP000033562">
    <property type="component" value="Unassembled WGS sequence"/>
</dbReference>
<dbReference type="GO" id="GO:0005737">
    <property type="term" value="C:cytoplasm"/>
    <property type="evidence" value="ECO:0007669"/>
    <property type="project" value="UniProtKB-ARBA"/>
</dbReference>
<dbReference type="EMBL" id="LANX01000001">
    <property type="protein sequence ID" value="KJV69430.1"/>
    <property type="molecule type" value="Genomic_DNA"/>
</dbReference>
<keyword evidence="7" id="KW-0342">GTP-binding</keyword>
<dbReference type="InterPro" id="IPR000897">
    <property type="entry name" value="SRP54_GTPase_dom"/>
</dbReference>
<keyword evidence="9" id="KW-0675">Receptor</keyword>
<evidence type="ECO:0000256" key="4">
    <source>
        <dbReference type="ARBA" id="ARBA00022490"/>
    </source>
</evidence>
<comment type="similarity">
    <text evidence="2">Belongs to the GTP-binding SRP family.</text>
</comment>
<dbReference type="PANTHER" id="PTHR43134">
    <property type="entry name" value="SIGNAL RECOGNITION PARTICLE RECEPTOR SUBUNIT ALPHA"/>
    <property type="match status" value="1"/>
</dbReference>
<dbReference type="GO" id="GO:0006614">
    <property type="term" value="P:SRP-dependent cotranslational protein targeting to membrane"/>
    <property type="evidence" value="ECO:0007669"/>
    <property type="project" value="InterPro"/>
</dbReference>
<dbReference type="NCBIfam" id="TIGR00064">
    <property type="entry name" value="ftsY"/>
    <property type="match status" value="1"/>
</dbReference>
<comment type="subcellular location">
    <subcellularLocation>
        <location evidence="1">Cell inner membrane</location>
        <topology evidence="1">Peripheral membrane protein</topology>
        <orientation evidence="1">Cytoplasmic side</orientation>
    </subcellularLocation>
</comment>
<keyword evidence="6" id="KW-0378">Hydrolase</keyword>
<dbReference type="OrthoDB" id="9804720at2"/>
<evidence type="ECO:0000256" key="3">
    <source>
        <dbReference type="ARBA" id="ARBA00022475"/>
    </source>
</evidence>
<dbReference type="Gene3D" id="3.40.50.300">
    <property type="entry name" value="P-loop containing nucleotide triphosphate hydrolases"/>
    <property type="match status" value="1"/>
</dbReference>
<gene>
    <name evidence="14" type="primary">ftsY</name>
    <name evidence="14" type="ORF">NLO413_0822</name>
</gene>
<dbReference type="RefSeq" id="WP_045809143.1">
    <property type="nucleotide sequence ID" value="NZ_LANX01000001.1"/>
</dbReference>
<dbReference type="InterPro" id="IPR013822">
    <property type="entry name" value="Signal_recog_particl_SRP54_hlx"/>
</dbReference>
<protein>
    <submittedName>
        <fullName evidence="14">Signal recognition particle-docking protein FtsY</fullName>
    </submittedName>
</protein>
<keyword evidence="5" id="KW-0547">Nucleotide-binding</keyword>
<dbReference type="GO" id="GO:0005047">
    <property type="term" value="F:signal recognition particle binding"/>
    <property type="evidence" value="ECO:0007669"/>
    <property type="project" value="TreeGrafter"/>
</dbReference>
<dbReference type="InterPro" id="IPR036225">
    <property type="entry name" value="SRP/SRP_N"/>
</dbReference>
<keyword evidence="15" id="KW-1185">Reference proteome</keyword>
<dbReference type="InterPro" id="IPR027417">
    <property type="entry name" value="P-loop_NTPase"/>
</dbReference>
<dbReference type="Gene3D" id="1.20.120.140">
    <property type="entry name" value="Signal recognition particle SRP54, nucleotide-binding domain"/>
    <property type="match status" value="1"/>
</dbReference>
<dbReference type="InterPro" id="IPR003593">
    <property type="entry name" value="AAA+_ATPase"/>
</dbReference>
<evidence type="ECO:0000313" key="15">
    <source>
        <dbReference type="Proteomes" id="UP000033562"/>
    </source>
</evidence>
<evidence type="ECO:0000259" key="12">
    <source>
        <dbReference type="SMART" id="SM00962"/>
    </source>
</evidence>
<comment type="caution">
    <text evidence="14">The sequence shown here is derived from an EMBL/GenBank/DDBJ whole genome shotgun (WGS) entry which is preliminary data.</text>
</comment>
<dbReference type="Pfam" id="PF02881">
    <property type="entry name" value="SRP54_N"/>
    <property type="match status" value="1"/>
</dbReference>
<dbReference type="GO" id="GO:0005525">
    <property type="term" value="F:GTP binding"/>
    <property type="evidence" value="ECO:0007669"/>
    <property type="project" value="UniProtKB-KW"/>
</dbReference>
<dbReference type="PATRIC" id="fig|1359163.3.peg.794"/>
<name>A0A0F3NMZ1_9RICK</name>
<proteinExistence type="inferred from homology"/>
<dbReference type="InterPro" id="IPR042101">
    <property type="entry name" value="SRP54_N_sf"/>
</dbReference>
<feature type="domain" description="AAA+ ATPase" evidence="11">
    <location>
        <begin position="103"/>
        <end position="290"/>
    </location>
</feature>
<evidence type="ECO:0000256" key="8">
    <source>
        <dbReference type="ARBA" id="ARBA00023136"/>
    </source>
</evidence>
<dbReference type="SMART" id="SM00962">
    <property type="entry name" value="SRP54"/>
    <property type="match status" value="1"/>
</dbReference>
<evidence type="ECO:0000259" key="13">
    <source>
        <dbReference type="SMART" id="SM00963"/>
    </source>
</evidence>
<evidence type="ECO:0000259" key="11">
    <source>
        <dbReference type="SMART" id="SM00382"/>
    </source>
</evidence>
<dbReference type="Pfam" id="PF00448">
    <property type="entry name" value="SRP54"/>
    <property type="match status" value="1"/>
</dbReference>
<dbReference type="SMART" id="SM00382">
    <property type="entry name" value="AAA"/>
    <property type="match status" value="1"/>
</dbReference>
<evidence type="ECO:0000313" key="14">
    <source>
        <dbReference type="EMBL" id="KJV69430.1"/>
    </source>
</evidence>
<dbReference type="GO" id="GO:0003924">
    <property type="term" value="F:GTPase activity"/>
    <property type="evidence" value="ECO:0007669"/>
    <property type="project" value="TreeGrafter"/>
</dbReference>
<dbReference type="AlphaFoldDB" id="A0A0F3NMZ1"/>
<dbReference type="PANTHER" id="PTHR43134:SF1">
    <property type="entry name" value="SIGNAL RECOGNITION PARTICLE RECEPTOR SUBUNIT ALPHA"/>
    <property type="match status" value="1"/>
</dbReference>
<feature type="domain" description="Signal recognition particle SRP54 helical bundle" evidence="13">
    <location>
        <begin position="12"/>
        <end position="91"/>
    </location>
</feature>
<comment type="catalytic activity">
    <reaction evidence="10">
        <text>GTP + H2O = GDP + phosphate + H(+)</text>
        <dbReference type="Rhea" id="RHEA:19669"/>
        <dbReference type="ChEBI" id="CHEBI:15377"/>
        <dbReference type="ChEBI" id="CHEBI:15378"/>
        <dbReference type="ChEBI" id="CHEBI:37565"/>
        <dbReference type="ChEBI" id="CHEBI:43474"/>
        <dbReference type="ChEBI" id="CHEBI:58189"/>
        <dbReference type="EC" id="3.6.5.4"/>
    </reaction>
</comment>
<dbReference type="STRING" id="1359163.NLO413_0822"/>